<evidence type="ECO:0000313" key="15">
    <source>
        <dbReference type="Proteomes" id="UP001156706"/>
    </source>
</evidence>
<dbReference type="CDD" id="cd12913">
    <property type="entry name" value="PDC1_MCP_like"/>
    <property type="match status" value="1"/>
</dbReference>
<dbReference type="SMART" id="SM00304">
    <property type="entry name" value="HAMP"/>
    <property type="match status" value="1"/>
</dbReference>
<keyword evidence="2" id="KW-1003">Cell membrane</keyword>
<dbReference type="RefSeq" id="WP_284195917.1">
    <property type="nucleotide sequence ID" value="NZ_BSOG01000002.1"/>
</dbReference>
<dbReference type="InterPro" id="IPR003660">
    <property type="entry name" value="HAMP_dom"/>
</dbReference>
<gene>
    <name evidence="14" type="primary">cheD2</name>
    <name evidence="14" type="ORF">GCM10007907_15720</name>
</gene>
<dbReference type="SMART" id="SM00283">
    <property type="entry name" value="MA"/>
    <property type="match status" value="1"/>
</dbReference>
<dbReference type="InterPro" id="IPR004089">
    <property type="entry name" value="MCPsignal_dom"/>
</dbReference>
<dbReference type="EMBL" id="BSOG01000002">
    <property type="protein sequence ID" value="GLR12782.1"/>
    <property type="molecule type" value="Genomic_DNA"/>
</dbReference>
<dbReference type="Pfam" id="PF02743">
    <property type="entry name" value="dCache_1"/>
    <property type="match status" value="1"/>
</dbReference>
<keyword evidence="7 9" id="KW-0807">Transducer</keyword>
<keyword evidence="4 11" id="KW-0812">Transmembrane</keyword>
<evidence type="ECO:0000256" key="7">
    <source>
        <dbReference type="ARBA" id="ARBA00023224"/>
    </source>
</evidence>
<feature type="transmembrane region" description="Helical" evidence="11">
    <location>
        <begin position="304"/>
        <end position="327"/>
    </location>
</feature>
<evidence type="ECO:0000313" key="14">
    <source>
        <dbReference type="EMBL" id="GLR12782.1"/>
    </source>
</evidence>
<dbReference type="Proteomes" id="UP001156706">
    <property type="component" value="Unassembled WGS sequence"/>
</dbReference>
<dbReference type="PANTHER" id="PTHR32089:SF117">
    <property type="entry name" value="METHYL ACCEPTING SENSORY TRANSDUCER WITH CACHE_1 SMALL MOLECULE BINDING DOMAIN"/>
    <property type="match status" value="1"/>
</dbReference>
<evidence type="ECO:0000256" key="1">
    <source>
        <dbReference type="ARBA" id="ARBA00004651"/>
    </source>
</evidence>
<feature type="transmembrane region" description="Helical" evidence="11">
    <location>
        <begin position="6"/>
        <end position="26"/>
    </location>
</feature>
<comment type="caution">
    <text evidence="14">The sequence shown here is derived from an EMBL/GenBank/DDBJ whole genome shotgun (WGS) entry which is preliminary data.</text>
</comment>
<evidence type="ECO:0000256" key="9">
    <source>
        <dbReference type="PROSITE-ProRule" id="PRU00284"/>
    </source>
</evidence>
<keyword evidence="3" id="KW-0145">Chemotaxis</keyword>
<dbReference type="CDD" id="cd11386">
    <property type="entry name" value="MCP_signal"/>
    <property type="match status" value="1"/>
</dbReference>
<dbReference type="Pfam" id="PF00672">
    <property type="entry name" value="HAMP"/>
    <property type="match status" value="1"/>
</dbReference>
<dbReference type="SUPFAM" id="SSF58104">
    <property type="entry name" value="Methyl-accepting chemotaxis protein (MCP) signaling domain"/>
    <property type="match status" value="1"/>
</dbReference>
<evidence type="ECO:0000256" key="6">
    <source>
        <dbReference type="ARBA" id="ARBA00023136"/>
    </source>
</evidence>
<dbReference type="CDD" id="cd12912">
    <property type="entry name" value="PDC2_MCP_like"/>
    <property type="match status" value="1"/>
</dbReference>
<dbReference type="InterPro" id="IPR033479">
    <property type="entry name" value="dCache_1"/>
</dbReference>
<evidence type="ECO:0000256" key="2">
    <source>
        <dbReference type="ARBA" id="ARBA00022475"/>
    </source>
</evidence>
<accession>A0ABQ5YCU6</accession>
<evidence type="ECO:0000256" key="11">
    <source>
        <dbReference type="SAM" id="Phobius"/>
    </source>
</evidence>
<feature type="domain" description="HAMP" evidence="13">
    <location>
        <begin position="328"/>
        <end position="382"/>
    </location>
</feature>
<evidence type="ECO:0000256" key="3">
    <source>
        <dbReference type="ARBA" id="ARBA00022500"/>
    </source>
</evidence>
<protein>
    <submittedName>
        <fullName evidence="14">Methyl-accepting chemotaxis protein</fullName>
    </submittedName>
</protein>
<name>A0ABQ5YCU6_9NEIS</name>
<keyword evidence="15" id="KW-1185">Reference proteome</keyword>
<reference evidence="15" key="1">
    <citation type="journal article" date="2019" name="Int. J. Syst. Evol. Microbiol.">
        <title>The Global Catalogue of Microorganisms (GCM) 10K type strain sequencing project: providing services to taxonomists for standard genome sequencing and annotation.</title>
        <authorList>
            <consortium name="The Broad Institute Genomics Platform"/>
            <consortium name="The Broad Institute Genome Sequencing Center for Infectious Disease"/>
            <person name="Wu L."/>
            <person name="Ma J."/>
        </authorList>
    </citation>
    <scope>NUCLEOTIDE SEQUENCE [LARGE SCALE GENOMIC DNA]</scope>
    <source>
        <strain evidence="15">NBRC 110044</strain>
    </source>
</reference>
<evidence type="ECO:0000256" key="8">
    <source>
        <dbReference type="ARBA" id="ARBA00029447"/>
    </source>
</evidence>
<evidence type="ECO:0000259" key="12">
    <source>
        <dbReference type="PROSITE" id="PS50111"/>
    </source>
</evidence>
<dbReference type="CDD" id="cd06225">
    <property type="entry name" value="HAMP"/>
    <property type="match status" value="1"/>
</dbReference>
<dbReference type="InterPro" id="IPR029151">
    <property type="entry name" value="Sensor-like_sf"/>
</dbReference>
<proteinExistence type="inferred from homology"/>
<evidence type="ECO:0000256" key="4">
    <source>
        <dbReference type="ARBA" id="ARBA00022692"/>
    </source>
</evidence>
<keyword evidence="5 11" id="KW-1133">Transmembrane helix</keyword>
<evidence type="ECO:0000256" key="10">
    <source>
        <dbReference type="SAM" id="MobiDB-lite"/>
    </source>
</evidence>
<evidence type="ECO:0000259" key="13">
    <source>
        <dbReference type="PROSITE" id="PS50885"/>
    </source>
</evidence>
<dbReference type="PROSITE" id="PS50111">
    <property type="entry name" value="CHEMOTAXIS_TRANSDUC_2"/>
    <property type="match status" value="1"/>
</dbReference>
<organism evidence="14 15">
    <name type="scientific">Chitinimonas prasina</name>
    <dbReference type="NCBI Taxonomy" id="1434937"/>
    <lineage>
        <taxon>Bacteria</taxon>
        <taxon>Pseudomonadati</taxon>
        <taxon>Pseudomonadota</taxon>
        <taxon>Betaproteobacteria</taxon>
        <taxon>Neisseriales</taxon>
        <taxon>Chitinibacteraceae</taxon>
        <taxon>Chitinimonas</taxon>
    </lineage>
</organism>
<dbReference type="Gene3D" id="1.10.287.950">
    <property type="entry name" value="Methyl-accepting chemotaxis protein"/>
    <property type="match status" value="1"/>
</dbReference>
<sequence>MQSLRSKLIVAMAILVSIVALILTIASYTRMRDELMAALQSQSSEAAQAAARSADEWLNAKSSIITAMAGTAGQLATAAPPAAPEPAADAAPAAPTAETAAPAAPATPAAPPVLPFLQLSEKSGQFDTTYVGYDDKQIVFSKPQNLPEGYDPTGRPWYQQAKSAGKTIITDPYVDAATKKLVISMASPVSGTSSGVAAGDVFMDGLVSGVLGVKLAHQGYAFALDAKGVVLIHSEESKRMKPAIEMAPGLDASKLKAMAEGGQMEQITIDGQEKFVQVRPIPSTGWYLAVAIDKSDALAPLGKLLVFSVMLVVVLLVISMALLTATISKMLAGLMRVRDAMRAIATGGGDLTRRIPVSGNDEIAQTAQAFNQFQEQLRQMFVELQGEASHLTDGVNNIATLTRRMAEDSRQLADHGAANAATIEELTVSISHIADYAGDANTLVDATGKLSAEGSNSIAQVSGEIDNSASAVRELSSLFTEVNRRADDIGGIVQVIKEIADQTNLLALNAAIEAARAGEQGRGFAVVADEVRKLAERTGQATQEISTMIGSMRDATQGATGNMQRTLTSVEAGAGLIRETASNIAQIQQRMSEVVSNMREIAHSTSEQRQAATLMAQNAERVTAQIQQSDEALQAMTGTLGELDQLASGIRTMFAKFKL</sequence>
<dbReference type="SUPFAM" id="SSF103190">
    <property type="entry name" value="Sensory domain-like"/>
    <property type="match status" value="1"/>
</dbReference>
<dbReference type="PROSITE" id="PS50885">
    <property type="entry name" value="HAMP"/>
    <property type="match status" value="1"/>
</dbReference>
<dbReference type="Gene3D" id="3.30.450.20">
    <property type="entry name" value="PAS domain"/>
    <property type="match status" value="2"/>
</dbReference>
<comment type="similarity">
    <text evidence="8">Belongs to the methyl-accepting chemotaxis (MCP) protein family.</text>
</comment>
<dbReference type="Pfam" id="PF00015">
    <property type="entry name" value="MCPsignal"/>
    <property type="match status" value="1"/>
</dbReference>
<keyword evidence="6 11" id="KW-0472">Membrane</keyword>
<feature type="domain" description="Methyl-accepting transducer" evidence="12">
    <location>
        <begin position="387"/>
        <end position="623"/>
    </location>
</feature>
<feature type="region of interest" description="Disordered" evidence="10">
    <location>
        <begin position="76"/>
        <end position="107"/>
    </location>
</feature>
<comment type="subcellular location">
    <subcellularLocation>
        <location evidence="1">Cell membrane</location>
        <topology evidence="1">Multi-pass membrane protein</topology>
    </subcellularLocation>
</comment>
<evidence type="ECO:0000256" key="5">
    <source>
        <dbReference type="ARBA" id="ARBA00022989"/>
    </source>
</evidence>
<dbReference type="PANTHER" id="PTHR32089">
    <property type="entry name" value="METHYL-ACCEPTING CHEMOTAXIS PROTEIN MCPB"/>
    <property type="match status" value="1"/>
</dbReference>